<dbReference type="AlphaFoldDB" id="A0A8X7RLQ8"/>
<sequence length="97" mass="10888">MTALYRLKNEDGGFKEREGGMIRIGSIRPEYEFDDEEAGMRNRSILHVSILHVSISTKLVCLFMDPCVFVDLGVSRGVVAKTSTSSQPLPETRRRGE</sequence>
<protein>
    <submittedName>
        <fullName evidence="1">Uncharacterized protein</fullName>
    </submittedName>
</protein>
<organism evidence="1 2">
    <name type="scientific">Brassica carinata</name>
    <name type="common">Ethiopian mustard</name>
    <name type="synonym">Abyssinian cabbage</name>
    <dbReference type="NCBI Taxonomy" id="52824"/>
    <lineage>
        <taxon>Eukaryota</taxon>
        <taxon>Viridiplantae</taxon>
        <taxon>Streptophyta</taxon>
        <taxon>Embryophyta</taxon>
        <taxon>Tracheophyta</taxon>
        <taxon>Spermatophyta</taxon>
        <taxon>Magnoliopsida</taxon>
        <taxon>eudicotyledons</taxon>
        <taxon>Gunneridae</taxon>
        <taxon>Pentapetalae</taxon>
        <taxon>rosids</taxon>
        <taxon>malvids</taxon>
        <taxon>Brassicales</taxon>
        <taxon>Brassicaceae</taxon>
        <taxon>Brassiceae</taxon>
        <taxon>Brassica</taxon>
    </lineage>
</organism>
<evidence type="ECO:0000313" key="1">
    <source>
        <dbReference type="EMBL" id="KAG2287724.1"/>
    </source>
</evidence>
<accession>A0A8X7RLQ8</accession>
<gene>
    <name evidence="1" type="ORF">Bca52824_047328</name>
</gene>
<keyword evidence="2" id="KW-1185">Reference proteome</keyword>
<name>A0A8X7RLQ8_BRACI</name>
<proteinExistence type="predicted"/>
<comment type="caution">
    <text evidence="1">The sequence shown here is derived from an EMBL/GenBank/DDBJ whole genome shotgun (WGS) entry which is preliminary data.</text>
</comment>
<dbReference type="EMBL" id="JAAMPC010000010">
    <property type="protein sequence ID" value="KAG2287724.1"/>
    <property type="molecule type" value="Genomic_DNA"/>
</dbReference>
<dbReference type="Proteomes" id="UP000886595">
    <property type="component" value="Unassembled WGS sequence"/>
</dbReference>
<evidence type="ECO:0000313" key="2">
    <source>
        <dbReference type="Proteomes" id="UP000886595"/>
    </source>
</evidence>
<reference evidence="1 2" key="1">
    <citation type="submission" date="2020-02" db="EMBL/GenBank/DDBJ databases">
        <authorList>
            <person name="Ma Q."/>
            <person name="Huang Y."/>
            <person name="Song X."/>
            <person name="Pei D."/>
        </authorList>
    </citation>
    <scope>NUCLEOTIDE SEQUENCE [LARGE SCALE GENOMIC DNA]</scope>
    <source>
        <strain evidence="1">Sxm20200214</strain>
        <tissue evidence="1">Leaf</tissue>
    </source>
</reference>